<evidence type="ECO:0000256" key="1">
    <source>
        <dbReference type="SAM" id="MobiDB-lite"/>
    </source>
</evidence>
<sequence length="73" mass="8060">MKKGKVANEGKMRESKSKKRKLGAKNEVRSLKEEDLLLDSDYEGDSLSGSLNSGDFYSKDDGSKLEGIMLSMV</sequence>
<dbReference type="Gramene" id="Al_scaffold_0003_3190">
    <property type="protein sequence ID" value="Al_scaffold_0003_3190"/>
    <property type="gene ID" value="Al_scaffold_0003_3190"/>
</dbReference>
<gene>
    <name evidence="2" type="ORF">ARALYDRAFT_673993</name>
</gene>
<protein>
    <submittedName>
        <fullName evidence="2">Predicted protein</fullName>
    </submittedName>
</protein>
<dbReference type="HOGENOM" id="CLU_2708189_0_0_1"/>
<feature type="region of interest" description="Disordered" evidence="1">
    <location>
        <begin position="41"/>
        <end position="61"/>
    </location>
</feature>
<reference evidence="3" key="1">
    <citation type="journal article" date="2011" name="Nat. Genet.">
        <title>The Arabidopsis lyrata genome sequence and the basis of rapid genome size change.</title>
        <authorList>
            <person name="Hu T.T."/>
            <person name="Pattyn P."/>
            <person name="Bakker E.G."/>
            <person name="Cao J."/>
            <person name="Cheng J.-F."/>
            <person name="Clark R.M."/>
            <person name="Fahlgren N."/>
            <person name="Fawcett J.A."/>
            <person name="Grimwood J."/>
            <person name="Gundlach H."/>
            <person name="Haberer G."/>
            <person name="Hollister J.D."/>
            <person name="Ossowski S."/>
            <person name="Ottilar R.P."/>
            <person name="Salamov A.A."/>
            <person name="Schneeberger K."/>
            <person name="Spannagl M."/>
            <person name="Wang X."/>
            <person name="Yang L."/>
            <person name="Nasrallah M.E."/>
            <person name="Bergelson J."/>
            <person name="Carrington J.C."/>
            <person name="Gaut B.S."/>
            <person name="Schmutz J."/>
            <person name="Mayer K.F.X."/>
            <person name="Van de Peer Y."/>
            <person name="Grigoriev I.V."/>
            <person name="Nordborg M."/>
            <person name="Weigel D."/>
            <person name="Guo Y.-L."/>
        </authorList>
    </citation>
    <scope>NUCLEOTIDE SEQUENCE [LARGE SCALE GENOMIC DNA]</scope>
    <source>
        <strain evidence="3">cv. MN47</strain>
    </source>
</reference>
<accession>D7LB69</accession>
<name>D7LB69_ARALL</name>
<evidence type="ECO:0000313" key="3">
    <source>
        <dbReference type="Proteomes" id="UP000008694"/>
    </source>
</evidence>
<keyword evidence="3" id="KW-1185">Reference proteome</keyword>
<feature type="region of interest" description="Disordered" evidence="1">
    <location>
        <begin position="1"/>
        <end position="27"/>
    </location>
</feature>
<proteinExistence type="predicted"/>
<dbReference type="AlphaFoldDB" id="D7LB69"/>
<feature type="compositionally biased region" description="Low complexity" evidence="1">
    <location>
        <begin position="45"/>
        <end position="55"/>
    </location>
</feature>
<feature type="compositionally biased region" description="Basic and acidic residues" evidence="1">
    <location>
        <begin position="1"/>
        <end position="15"/>
    </location>
</feature>
<organism evidence="3">
    <name type="scientific">Arabidopsis lyrata subsp. lyrata</name>
    <name type="common">Lyre-leaved rock-cress</name>
    <dbReference type="NCBI Taxonomy" id="81972"/>
    <lineage>
        <taxon>Eukaryota</taxon>
        <taxon>Viridiplantae</taxon>
        <taxon>Streptophyta</taxon>
        <taxon>Embryophyta</taxon>
        <taxon>Tracheophyta</taxon>
        <taxon>Spermatophyta</taxon>
        <taxon>Magnoliopsida</taxon>
        <taxon>eudicotyledons</taxon>
        <taxon>Gunneridae</taxon>
        <taxon>Pentapetalae</taxon>
        <taxon>rosids</taxon>
        <taxon>malvids</taxon>
        <taxon>Brassicales</taxon>
        <taxon>Brassicaceae</taxon>
        <taxon>Camelineae</taxon>
        <taxon>Arabidopsis</taxon>
    </lineage>
</organism>
<dbReference type="Proteomes" id="UP000008694">
    <property type="component" value="Unassembled WGS sequence"/>
</dbReference>
<dbReference type="EMBL" id="GL348715">
    <property type="protein sequence ID" value="EFH62121.1"/>
    <property type="molecule type" value="Genomic_DNA"/>
</dbReference>
<evidence type="ECO:0000313" key="2">
    <source>
        <dbReference type="EMBL" id="EFH62121.1"/>
    </source>
</evidence>
<dbReference type="STRING" id="81972.D7LB69"/>